<dbReference type="EMBL" id="BARU01040067">
    <property type="protein sequence ID" value="GAH87787.1"/>
    <property type="molecule type" value="Genomic_DNA"/>
</dbReference>
<proteinExistence type="predicted"/>
<dbReference type="AlphaFoldDB" id="X1J1C6"/>
<sequence length="121" mass="12830">CGTIWGERCSDGAWGLGTALGDWERRPGIGNGAWGLRTTPRDWEWRPGIENGARGLGMAPGDCERRPGIRSLGLGGATIWEASDGVVGGVLLLLTGDAFPDIIDDEAAPPEARDSERWQSG</sequence>
<reference evidence="1" key="1">
    <citation type="journal article" date="2014" name="Front. Microbiol.">
        <title>High frequency of phylogenetically diverse reductive dehalogenase-homologous genes in deep subseafloor sedimentary metagenomes.</title>
        <authorList>
            <person name="Kawai M."/>
            <person name="Futagami T."/>
            <person name="Toyoda A."/>
            <person name="Takaki Y."/>
            <person name="Nishi S."/>
            <person name="Hori S."/>
            <person name="Arai W."/>
            <person name="Tsubouchi T."/>
            <person name="Morono Y."/>
            <person name="Uchiyama I."/>
            <person name="Ito T."/>
            <person name="Fujiyama A."/>
            <person name="Inagaki F."/>
            <person name="Takami H."/>
        </authorList>
    </citation>
    <scope>NUCLEOTIDE SEQUENCE</scope>
    <source>
        <strain evidence="1">Expedition CK06-06</strain>
    </source>
</reference>
<evidence type="ECO:0000313" key="1">
    <source>
        <dbReference type="EMBL" id="GAH87787.1"/>
    </source>
</evidence>
<gene>
    <name evidence="1" type="ORF">S03H2_62004</name>
</gene>
<accession>X1J1C6</accession>
<feature type="non-terminal residue" evidence="1">
    <location>
        <position position="1"/>
    </location>
</feature>
<protein>
    <submittedName>
        <fullName evidence="1">Uncharacterized protein</fullName>
    </submittedName>
</protein>
<comment type="caution">
    <text evidence="1">The sequence shown here is derived from an EMBL/GenBank/DDBJ whole genome shotgun (WGS) entry which is preliminary data.</text>
</comment>
<name>X1J1C6_9ZZZZ</name>
<organism evidence="1">
    <name type="scientific">marine sediment metagenome</name>
    <dbReference type="NCBI Taxonomy" id="412755"/>
    <lineage>
        <taxon>unclassified sequences</taxon>
        <taxon>metagenomes</taxon>
        <taxon>ecological metagenomes</taxon>
    </lineage>
</organism>